<dbReference type="AlphaFoldDB" id="A0A371B2C9"/>
<gene>
    <name evidence="2" type="ORF">DXH95_15855</name>
</gene>
<sequence length="105" mass="11064">MVLIGLFFGVIVMPVVAHANGNSPVHASEMLDVHEIEDADHSHSQGADKDMPCHAVSHHHCSVALQLDAPRINLNALSKGALVRPAATTPLTSRSQAPPLDPPLA</sequence>
<reference evidence="3" key="1">
    <citation type="submission" date="2018-08" db="EMBL/GenBank/DDBJ databases">
        <authorList>
            <person name="Kim S.-J."/>
            <person name="Jung G.-Y."/>
        </authorList>
    </citation>
    <scope>NUCLEOTIDE SEQUENCE [LARGE SCALE GENOMIC DNA]</scope>
    <source>
        <strain evidence="3">GY_G</strain>
    </source>
</reference>
<organism evidence="2 3">
    <name type="scientific">Sphingorhabdus pulchriflava</name>
    <dbReference type="NCBI Taxonomy" id="2292257"/>
    <lineage>
        <taxon>Bacteria</taxon>
        <taxon>Pseudomonadati</taxon>
        <taxon>Pseudomonadota</taxon>
        <taxon>Alphaproteobacteria</taxon>
        <taxon>Sphingomonadales</taxon>
        <taxon>Sphingomonadaceae</taxon>
        <taxon>Sphingorhabdus</taxon>
    </lineage>
</organism>
<proteinExistence type="predicted"/>
<name>A0A371B2C9_9SPHN</name>
<feature type="chain" id="PRO_5016621146" description="DUF2946 domain-containing protein" evidence="1">
    <location>
        <begin position="20"/>
        <end position="105"/>
    </location>
</feature>
<comment type="caution">
    <text evidence="2">The sequence shown here is derived from an EMBL/GenBank/DDBJ whole genome shotgun (WGS) entry which is preliminary data.</text>
</comment>
<dbReference type="Proteomes" id="UP000263833">
    <property type="component" value="Unassembled WGS sequence"/>
</dbReference>
<evidence type="ECO:0008006" key="4">
    <source>
        <dbReference type="Google" id="ProtNLM"/>
    </source>
</evidence>
<accession>A0A371B2C9</accession>
<dbReference type="EMBL" id="QRGP01000003">
    <property type="protein sequence ID" value="RDV01749.1"/>
    <property type="molecule type" value="Genomic_DNA"/>
</dbReference>
<keyword evidence="3" id="KW-1185">Reference proteome</keyword>
<evidence type="ECO:0000313" key="2">
    <source>
        <dbReference type="EMBL" id="RDV01749.1"/>
    </source>
</evidence>
<feature type="signal peptide" evidence="1">
    <location>
        <begin position="1"/>
        <end position="19"/>
    </location>
</feature>
<keyword evidence="1" id="KW-0732">Signal</keyword>
<evidence type="ECO:0000256" key="1">
    <source>
        <dbReference type="SAM" id="SignalP"/>
    </source>
</evidence>
<evidence type="ECO:0000313" key="3">
    <source>
        <dbReference type="Proteomes" id="UP000263833"/>
    </source>
</evidence>
<protein>
    <recommendedName>
        <fullName evidence="4">DUF2946 domain-containing protein</fullName>
    </recommendedName>
</protein>